<keyword evidence="3" id="KW-1185">Reference proteome</keyword>
<feature type="region of interest" description="Disordered" evidence="1">
    <location>
        <begin position="1"/>
        <end position="44"/>
    </location>
</feature>
<organism evidence="2 3">
    <name type="scientific">Steinernema hermaphroditum</name>
    <dbReference type="NCBI Taxonomy" id="289476"/>
    <lineage>
        <taxon>Eukaryota</taxon>
        <taxon>Metazoa</taxon>
        <taxon>Ecdysozoa</taxon>
        <taxon>Nematoda</taxon>
        <taxon>Chromadorea</taxon>
        <taxon>Rhabditida</taxon>
        <taxon>Tylenchina</taxon>
        <taxon>Panagrolaimomorpha</taxon>
        <taxon>Strongyloidoidea</taxon>
        <taxon>Steinernematidae</taxon>
        <taxon>Steinernema</taxon>
    </lineage>
</organism>
<proteinExistence type="predicted"/>
<evidence type="ECO:0000313" key="3">
    <source>
        <dbReference type="Proteomes" id="UP001175271"/>
    </source>
</evidence>
<protein>
    <submittedName>
        <fullName evidence="2">Uncharacterized protein</fullName>
    </submittedName>
</protein>
<dbReference type="Proteomes" id="UP001175271">
    <property type="component" value="Unassembled WGS sequence"/>
</dbReference>
<accession>A0AA39LZT7</accession>
<feature type="compositionally biased region" description="Acidic residues" evidence="1">
    <location>
        <begin position="29"/>
        <end position="44"/>
    </location>
</feature>
<comment type="caution">
    <text evidence="2">The sequence shown here is derived from an EMBL/GenBank/DDBJ whole genome shotgun (WGS) entry which is preliminary data.</text>
</comment>
<dbReference type="AlphaFoldDB" id="A0AA39LZT7"/>
<sequence>MSDLDSSFDSSIEEASPPHHQKPRVSISSDEDEEESVTDEEIEEDSPAVALKKFIVRGEFAEHVTKNVRQFKMEFSLLMDATRSNKQVIRYFHKGRRPTKPPRPLSDVVVARIDELFGKKSTKRSTIEPDVEDIVFVGGYNMLMFAEMFPRLGRYFECQTLEDLMDLFLQYKPKKENFNMILEAPENCNDNNVYILRHAEILSWLLRFFASTYRNVILIVITPLREVTLEWEFDDTVNYVLTLKRELKSFPNVILLHSPLYLKKMSKLVEEDGRFKDSASAKQAFTMLKHEVMPKK</sequence>
<dbReference type="EMBL" id="JAUCMV010000002">
    <property type="protein sequence ID" value="KAK0415400.1"/>
    <property type="molecule type" value="Genomic_DNA"/>
</dbReference>
<evidence type="ECO:0000313" key="2">
    <source>
        <dbReference type="EMBL" id="KAK0415400.1"/>
    </source>
</evidence>
<name>A0AA39LZT7_9BILA</name>
<gene>
    <name evidence="2" type="ORF">QR680_011927</name>
</gene>
<feature type="compositionally biased region" description="Polar residues" evidence="1">
    <location>
        <begin position="1"/>
        <end position="10"/>
    </location>
</feature>
<evidence type="ECO:0000256" key="1">
    <source>
        <dbReference type="SAM" id="MobiDB-lite"/>
    </source>
</evidence>
<reference evidence="2" key="1">
    <citation type="submission" date="2023-06" db="EMBL/GenBank/DDBJ databases">
        <title>Genomic analysis of the entomopathogenic nematode Steinernema hermaphroditum.</title>
        <authorList>
            <person name="Schwarz E.M."/>
            <person name="Heppert J.K."/>
            <person name="Baniya A."/>
            <person name="Schwartz H.T."/>
            <person name="Tan C.-H."/>
            <person name="Antoshechkin I."/>
            <person name="Sternberg P.W."/>
            <person name="Goodrich-Blair H."/>
            <person name="Dillman A.R."/>
        </authorList>
    </citation>
    <scope>NUCLEOTIDE SEQUENCE</scope>
    <source>
        <strain evidence="2">PS9179</strain>
        <tissue evidence="2">Whole animal</tissue>
    </source>
</reference>